<dbReference type="Proteomes" id="UP000464495">
    <property type="component" value="Chromosome"/>
</dbReference>
<reference evidence="1 2" key="1">
    <citation type="submission" date="2019-12" db="EMBL/GenBank/DDBJ databases">
        <title>Complete genome sequence of Algicella marina strain 9Alg 56(T) isolated from the red alga Tichocarpus crinitus.</title>
        <authorList>
            <person name="Kim S.-G."/>
            <person name="Nedashkovskaya O.I."/>
        </authorList>
    </citation>
    <scope>NUCLEOTIDE SEQUENCE [LARGE SCALE GENOMIC DNA]</scope>
    <source>
        <strain evidence="1 2">9Alg 56</strain>
    </source>
</reference>
<dbReference type="AlphaFoldDB" id="A0A6P1T115"/>
<dbReference type="EMBL" id="CP046620">
    <property type="protein sequence ID" value="QHQ36428.1"/>
    <property type="molecule type" value="Genomic_DNA"/>
</dbReference>
<organism evidence="1 2">
    <name type="scientific">Algicella marina</name>
    <dbReference type="NCBI Taxonomy" id="2683284"/>
    <lineage>
        <taxon>Bacteria</taxon>
        <taxon>Pseudomonadati</taxon>
        <taxon>Pseudomonadota</taxon>
        <taxon>Alphaproteobacteria</taxon>
        <taxon>Rhodobacterales</taxon>
        <taxon>Paracoccaceae</taxon>
        <taxon>Algicella</taxon>
    </lineage>
</organism>
<evidence type="ECO:0000313" key="2">
    <source>
        <dbReference type="Proteomes" id="UP000464495"/>
    </source>
</evidence>
<dbReference type="SUPFAM" id="SSF52540">
    <property type="entry name" value="P-loop containing nucleoside triphosphate hydrolases"/>
    <property type="match status" value="1"/>
</dbReference>
<sequence>MTQGTARVLHIHAGLPKTGTTALQRFLHLNRTRLAGRGLLMPDTGLEEARGNHHELAQKLGSYNPLHRSAMARQLAAEIDGLPAGDILISSEFAYLMCRYARGITGFRALAARGYALKFYLFVRPQPDLAVSSHAEFLRNMLFPQSFDTYLNLNFPKLGGDFSAASALLNSVSPGNVKVLPYTETCRRSGVWWDLLAEMGHRISDEERTSFTPPGTVNVSLDAVAVAALFDSLQQLETSRSIRRWTRRRRLRDVLLPLTEEIKDKGRVYNPLPPSARKALWQQFAPRNDIFAREQWGENWDTIFAAERASAPELSLFDRRTGLPEEAERYDRYRAHLMDPMLTRIARMNAAARRPSLAMLGRPLDYAGDAILRARVTGR</sequence>
<protein>
    <recommendedName>
        <fullName evidence="3">Sulfotransferase family protein</fullName>
    </recommendedName>
</protein>
<dbReference type="RefSeq" id="WP_161862974.1">
    <property type="nucleotide sequence ID" value="NZ_CP046620.1"/>
</dbReference>
<proteinExistence type="predicted"/>
<evidence type="ECO:0008006" key="3">
    <source>
        <dbReference type="Google" id="ProtNLM"/>
    </source>
</evidence>
<gene>
    <name evidence="1" type="ORF">GO499_15210</name>
</gene>
<dbReference type="InterPro" id="IPR027417">
    <property type="entry name" value="P-loop_NTPase"/>
</dbReference>
<evidence type="ECO:0000313" key="1">
    <source>
        <dbReference type="EMBL" id="QHQ36428.1"/>
    </source>
</evidence>
<name>A0A6P1T115_9RHOB</name>
<keyword evidence="2" id="KW-1185">Reference proteome</keyword>
<dbReference type="KEGG" id="amaq:GO499_15210"/>
<accession>A0A6P1T115</accession>